<dbReference type="InterPro" id="IPR002110">
    <property type="entry name" value="Ankyrin_rpt"/>
</dbReference>
<dbReference type="InterPro" id="IPR027417">
    <property type="entry name" value="P-loop_NTPase"/>
</dbReference>
<feature type="repeat" description="ANK" evidence="2">
    <location>
        <begin position="831"/>
        <end position="863"/>
    </location>
</feature>
<keyword evidence="8" id="KW-1185">Reference proteome</keyword>
<dbReference type="Pfam" id="PF22939">
    <property type="entry name" value="WHD_GPIID"/>
    <property type="match status" value="1"/>
</dbReference>
<evidence type="ECO:0000256" key="1">
    <source>
        <dbReference type="ARBA" id="ARBA00022737"/>
    </source>
</evidence>
<dbReference type="Pfam" id="PF12796">
    <property type="entry name" value="Ank_2"/>
    <property type="match status" value="2"/>
</dbReference>
<dbReference type="Pfam" id="PF00023">
    <property type="entry name" value="Ank"/>
    <property type="match status" value="1"/>
</dbReference>
<evidence type="ECO:0000259" key="5">
    <source>
        <dbReference type="Pfam" id="PF22939"/>
    </source>
</evidence>
<dbReference type="Gene3D" id="1.25.40.20">
    <property type="entry name" value="Ankyrin repeat-containing domain"/>
    <property type="match status" value="1"/>
</dbReference>
<feature type="repeat" description="ANK" evidence="2">
    <location>
        <begin position="897"/>
        <end position="925"/>
    </location>
</feature>
<dbReference type="PANTHER" id="PTHR10039:SF16">
    <property type="entry name" value="GPI INOSITOL-DEACYLASE"/>
    <property type="match status" value="1"/>
</dbReference>
<keyword evidence="2" id="KW-0040">ANK repeat</keyword>
<dbReference type="InterPro" id="IPR036770">
    <property type="entry name" value="Ankyrin_rpt-contain_sf"/>
</dbReference>
<dbReference type="PROSITE" id="PS50297">
    <property type="entry name" value="ANK_REP_REGION"/>
    <property type="match status" value="5"/>
</dbReference>
<dbReference type="Proteomes" id="UP000766486">
    <property type="component" value="Unassembled WGS sequence"/>
</dbReference>
<dbReference type="SMART" id="SM00248">
    <property type="entry name" value="ANK"/>
    <property type="match status" value="8"/>
</dbReference>
<keyword evidence="1" id="KW-0677">Repeat</keyword>
<feature type="repeat" description="ANK" evidence="2">
    <location>
        <begin position="996"/>
        <end position="1022"/>
    </location>
</feature>
<feature type="domain" description="GPI inositol-deacylase winged helix" evidence="5">
    <location>
        <begin position="527"/>
        <end position="619"/>
    </location>
</feature>
<comment type="caution">
    <text evidence="7">The sequence shown here is derived from an EMBL/GenBank/DDBJ whole genome shotgun (WGS) entry which is preliminary data.</text>
</comment>
<protein>
    <recommendedName>
        <fullName evidence="9">NACHT-NTPase and P-loop NTPases N-terminal domain-containing protein</fullName>
    </recommendedName>
</protein>
<dbReference type="EMBL" id="CABFNS010000851">
    <property type="protein sequence ID" value="VUC32840.1"/>
    <property type="molecule type" value="Genomic_DNA"/>
</dbReference>
<evidence type="ECO:0000313" key="8">
    <source>
        <dbReference type="Proteomes" id="UP000766486"/>
    </source>
</evidence>
<evidence type="ECO:0008006" key="9">
    <source>
        <dbReference type="Google" id="ProtNLM"/>
    </source>
</evidence>
<evidence type="ECO:0000256" key="2">
    <source>
        <dbReference type="PROSITE-ProRule" id="PRU00023"/>
    </source>
</evidence>
<sequence length="1063" mass="120860">MEAIAATMSTIRVVESTYKAIQRFKGLPKEFEEVNRVLTVAQDTLGLVDEQLKTLNPDESSKKALQSVVRHCEGKAKMLRDIFEKVDKGLKDEKFGSVLDSYRASLLRLGKAHRVEVLMQGILRGLDTLATNQMFKIATQNSIYRLEKAINQLSKVESSVPDSDLESAGTNILNNNSSGTANQYNLSGHNQTHFGSGEMWNVQNMNYNQCNEQNNETKMKILRTLHTSPYLDRRNRNPDRVLGTCEWFVSHPQFKHWREGKSSSLLWVSANPGCGKSVLAKYLTDEIKTTKFRTTCYFFFKEDFDDQKSARSALSCILHQLLTQRPDLFFDKVIKRLESCKVPPENSYYEFWELWNILVMASQNDNAGEIVCILDALDECEDKERVDLSKALRNFYGSENDAKNNALLKFLITGRPYEKIRWGLQLFEMPGLPVIHLRGEGDLEMSKITKEIDIYITYEVSRIRTSLRLNESEERILLQGLQGMPNETYLWVYLTLEWIECEINNKINKREIRKVISSLPRTVEEAYENILAKTRRPKEAKKLLHMIVAAARPLTLAEIDLALHIRQDHTSYEHLEQEQHLKEERVSSYLRDLCGLFVNVIESKVYLLHQTARDFLISGNGSGPQEDDSGPRDDRSRRNENQFTWRNSLRPSDSHRILCQICIWHLLFTKFETDSLPEDLAEHLGERVSGYLRDNVFLEYSARNWAAHFRESGIKDDRFLESLRRVCDANSRRCRTWFTVYWASKYGNPPPDFTTLMISSYFGLEEIAKIQLWKDDINAKDGIYGRSALSWASEKGFDRLVRLLIEGPSHSEAFIKLSAPKRADIDSTDRYGETPLTHAVSSGHEDIVKLLLDEGANIEGGNTNSYLPLFSAYRYEFEAIVKLILDKGANTEGGNTDGYTPLLLAVRRQEDAVVKLLLDMGANIEGGIFCGVTPLSLAVRRQNEAVVKLLLDKGANIEGGNVDGVTPLSLAVRRQNEAVVKLLLDKGANVEGGNVDGYKPLLLAVRRQNEAIVKLLLDKGADTEGVIADGHTSFLLWKHHISSSWAATNGHEDDLKMEDVHAD</sequence>
<proteinExistence type="predicted"/>
<evidence type="ECO:0000259" key="4">
    <source>
        <dbReference type="Pfam" id="PF17107"/>
    </source>
</evidence>
<dbReference type="PANTHER" id="PTHR10039">
    <property type="entry name" value="AMELOGENIN"/>
    <property type="match status" value="1"/>
</dbReference>
<evidence type="ECO:0000313" key="7">
    <source>
        <dbReference type="EMBL" id="VUC32840.1"/>
    </source>
</evidence>
<name>A0ABY6UPB3_BIOOC</name>
<organism evidence="7 8">
    <name type="scientific">Bionectria ochroleuca</name>
    <name type="common">Gliocladium roseum</name>
    <dbReference type="NCBI Taxonomy" id="29856"/>
    <lineage>
        <taxon>Eukaryota</taxon>
        <taxon>Fungi</taxon>
        <taxon>Dikarya</taxon>
        <taxon>Ascomycota</taxon>
        <taxon>Pezizomycotina</taxon>
        <taxon>Sordariomycetes</taxon>
        <taxon>Hypocreomycetidae</taxon>
        <taxon>Hypocreales</taxon>
        <taxon>Bionectriaceae</taxon>
        <taxon>Clonostachys</taxon>
    </lineage>
</organism>
<dbReference type="SUPFAM" id="SSF48403">
    <property type="entry name" value="Ankyrin repeat"/>
    <property type="match status" value="1"/>
</dbReference>
<evidence type="ECO:0000259" key="6">
    <source>
        <dbReference type="Pfam" id="PF24883"/>
    </source>
</evidence>
<feature type="compositionally biased region" description="Basic and acidic residues" evidence="3">
    <location>
        <begin position="629"/>
        <end position="640"/>
    </location>
</feature>
<dbReference type="Pfam" id="PF17107">
    <property type="entry name" value="SesA"/>
    <property type="match status" value="1"/>
</dbReference>
<gene>
    <name evidence="7" type="ORF">CLO192961_LOCUS329088</name>
</gene>
<feature type="region of interest" description="Disordered" evidence="3">
    <location>
        <begin position="618"/>
        <end position="640"/>
    </location>
</feature>
<evidence type="ECO:0000256" key="3">
    <source>
        <dbReference type="SAM" id="MobiDB-lite"/>
    </source>
</evidence>
<dbReference type="InterPro" id="IPR056884">
    <property type="entry name" value="NPHP3-like_N"/>
</dbReference>
<feature type="repeat" description="ANK" evidence="2">
    <location>
        <begin position="930"/>
        <end position="962"/>
    </location>
</feature>
<reference evidence="7 8" key="1">
    <citation type="submission" date="2019-06" db="EMBL/GenBank/DDBJ databases">
        <authorList>
            <person name="Broberg M."/>
        </authorList>
    </citation>
    <scope>NUCLEOTIDE SEQUENCE [LARGE SCALE GENOMIC DNA]</scope>
</reference>
<dbReference type="InterPro" id="IPR031352">
    <property type="entry name" value="SesA"/>
</dbReference>
<dbReference type="PRINTS" id="PR01415">
    <property type="entry name" value="ANKYRIN"/>
</dbReference>
<dbReference type="SUPFAM" id="SSF52540">
    <property type="entry name" value="P-loop containing nucleoside triphosphate hydrolases"/>
    <property type="match status" value="1"/>
</dbReference>
<dbReference type="Gene3D" id="3.40.50.300">
    <property type="entry name" value="P-loop containing nucleotide triphosphate hydrolases"/>
    <property type="match status" value="1"/>
</dbReference>
<dbReference type="InterPro" id="IPR054471">
    <property type="entry name" value="GPIID_WHD"/>
</dbReference>
<accession>A0ABY6UPB3</accession>
<dbReference type="PROSITE" id="PS50088">
    <property type="entry name" value="ANK_REPEAT"/>
    <property type="match status" value="5"/>
</dbReference>
<dbReference type="Pfam" id="PF24883">
    <property type="entry name" value="NPHP3_N"/>
    <property type="match status" value="1"/>
</dbReference>
<feature type="domain" description="NACHT-NTPase and P-loop NTPases N-terminal" evidence="4">
    <location>
        <begin position="4"/>
        <end position="129"/>
    </location>
</feature>
<feature type="repeat" description="ANK" evidence="2">
    <location>
        <begin position="963"/>
        <end position="995"/>
    </location>
</feature>
<feature type="domain" description="Nephrocystin 3-like N-terminal" evidence="6">
    <location>
        <begin position="243"/>
        <end position="415"/>
    </location>
</feature>